<dbReference type="AlphaFoldDB" id="A0A371D1X4"/>
<dbReference type="Proteomes" id="UP000256964">
    <property type="component" value="Unassembled WGS sequence"/>
</dbReference>
<accession>A0A371D1X4</accession>
<proteinExistence type="predicted"/>
<gene>
    <name evidence="1" type="ORF">OH76DRAFT_1485433</name>
</gene>
<organism evidence="1 2">
    <name type="scientific">Lentinus brumalis</name>
    <dbReference type="NCBI Taxonomy" id="2498619"/>
    <lineage>
        <taxon>Eukaryota</taxon>
        <taxon>Fungi</taxon>
        <taxon>Dikarya</taxon>
        <taxon>Basidiomycota</taxon>
        <taxon>Agaricomycotina</taxon>
        <taxon>Agaricomycetes</taxon>
        <taxon>Polyporales</taxon>
        <taxon>Polyporaceae</taxon>
        <taxon>Lentinus</taxon>
    </lineage>
</organism>
<sequence>MDFNIDAQRGVDPHALVQPSSLPLTHSPSFINPVRANQPLTIRSLDQFPDETMVLPPQRECIYRKACGTWYPPVVFMAGSDYFGDGSLAFVPGGETPYVKHTRRRQWLLARTSPGHFSMVGHQESPGWEGGSAKLASTQPGALQVSRPPDRQARRISNAQEAHVAVLNVSLSDARRGRVEDPDSPAFTGDFAEHQKAYVSYEIDALNMYRKQINI</sequence>
<dbReference type="EMBL" id="KZ857426">
    <property type="protein sequence ID" value="RDX46546.1"/>
    <property type="molecule type" value="Genomic_DNA"/>
</dbReference>
<name>A0A371D1X4_9APHY</name>
<reference evidence="1 2" key="1">
    <citation type="journal article" date="2018" name="Biotechnol. Biofuels">
        <title>Integrative visual omics of the white-rot fungus Polyporus brumalis exposes the biotechnological potential of its oxidative enzymes for delignifying raw plant biomass.</title>
        <authorList>
            <person name="Miyauchi S."/>
            <person name="Rancon A."/>
            <person name="Drula E."/>
            <person name="Hage H."/>
            <person name="Chaduli D."/>
            <person name="Favel A."/>
            <person name="Grisel S."/>
            <person name="Henrissat B."/>
            <person name="Herpoel-Gimbert I."/>
            <person name="Ruiz-Duenas F.J."/>
            <person name="Chevret D."/>
            <person name="Hainaut M."/>
            <person name="Lin J."/>
            <person name="Wang M."/>
            <person name="Pangilinan J."/>
            <person name="Lipzen A."/>
            <person name="Lesage-Meessen L."/>
            <person name="Navarro D."/>
            <person name="Riley R."/>
            <person name="Grigoriev I.V."/>
            <person name="Zhou S."/>
            <person name="Raouche S."/>
            <person name="Rosso M.N."/>
        </authorList>
    </citation>
    <scope>NUCLEOTIDE SEQUENCE [LARGE SCALE GENOMIC DNA]</scope>
    <source>
        <strain evidence="1 2">BRFM 1820</strain>
    </source>
</reference>
<evidence type="ECO:0000313" key="1">
    <source>
        <dbReference type="EMBL" id="RDX46546.1"/>
    </source>
</evidence>
<dbReference type="OrthoDB" id="10458276at2759"/>
<protein>
    <submittedName>
        <fullName evidence="1">Uncharacterized protein</fullName>
    </submittedName>
</protein>
<keyword evidence="2" id="KW-1185">Reference proteome</keyword>
<evidence type="ECO:0000313" key="2">
    <source>
        <dbReference type="Proteomes" id="UP000256964"/>
    </source>
</evidence>